<dbReference type="AlphaFoldDB" id="A0A397VUE6"/>
<accession>A0A397VUE6</accession>
<sequence>MPTLKKYRSFFSKLKADKESLFSKQQTTILEKGRNIAKFLDTEDLSLITTLHRTIELYDWAEHKVVRKKTISEKEEYLIGLMELTRPIDTDVIEATPTGDSSRKRIHNDLNEVDLGKDALRKEIKEIILLNECRTLDYGLEEHLTKKKTEHI</sequence>
<dbReference type="Proteomes" id="UP000266673">
    <property type="component" value="Unassembled WGS sequence"/>
</dbReference>
<evidence type="ECO:0000313" key="1">
    <source>
        <dbReference type="EMBL" id="RIB26205.1"/>
    </source>
</evidence>
<keyword evidence="2" id="KW-1185">Reference proteome</keyword>
<reference evidence="1 2" key="1">
    <citation type="submission" date="2018-06" db="EMBL/GenBank/DDBJ databases">
        <title>Comparative genomics reveals the genomic features of Rhizophagus irregularis, R. cerebriforme, R. diaphanum and Gigaspora rosea, and their symbiotic lifestyle signature.</title>
        <authorList>
            <person name="Morin E."/>
            <person name="San Clemente H."/>
            <person name="Chen E.C.H."/>
            <person name="De La Providencia I."/>
            <person name="Hainaut M."/>
            <person name="Kuo A."/>
            <person name="Kohler A."/>
            <person name="Murat C."/>
            <person name="Tang N."/>
            <person name="Roy S."/>
            <person name="Loubradou J."/>
            <person name="Henrissat B."/>
            <person name="Grigoriev I.V."/>
            <person name="Corradi N."/>
            <person name="Roux C."/>
            <person name="Martin F.M."/>
        </authorList>
    </citation>
    <scope>NUCLEOTIDE SEQUENCE [LARGE SCALE GENOMIC DNA]</scope>
    <source>
        <strain evidence="1 2">DAOM 194757</strain>
    </source>
</reference>
<dbReference type="EMBL" id="QKWP01000144">
    <property type="protein sequence ID" value="RIB26205.1"/>
    <property type="molecule type" value="Genomic_DNA"/>
</dbReference>
<proteinExistence type="predicted"/>
<organism evidence="1 2">
    <name type="scientific">Gigaspora rosea</name>
    <dbReference type="NCBI Taxonomy" id="44941"/>
    <lineage>
        <taxon>Eukaryota</taxon>
        <taxon>Fungi</taxon>
        <taxon>Fungi incertae sedis</taxon>
        <taxon>Mucoromycota</taxon>
        <taxon>Glomeromycotina</taxon>
        <taxon>Glomeromycetes</taxon>
        <taxon>Diversisporales</taxon>
        <taxon>Gigasporaceae</taxon>
        <taxon>Gigaspora</taxon>
    </lineage>
</organism>
<comment type="caution">
    <text evidence="1">The sequence shown here is derived from an EMBL/GenBank/DDBJ whole genome shotgun (WGS) entry which is preliminary data.</text>
</comment>
<protein>
    <submittedName>
        <fullName evidence="1">Uncharacterized protein</fullName>
    </submittedName>
</protein>
<gene>
    <name evidence="1" type="ORF">C2G38_2164003</name>
</gene>
<evidence type="ECO:0000313" key="2">
    <source>
        <dbReference type="Proteomes" id="UP000266673"/>
    </source>
</evidence>
<name>A0A397VUE6_9GLOM</name>